<evidence type="ECO:0000313" key="1">
    <source>
        <dbReference type="EMBL" id="KOS21062.1"/>
    </source>
</evidence>
<dbReference type="STRING" id="150374.A0A0M9VVK0"/>
<dbReference type="InterPro" id="IPR050849">
    <property type="entry name" value="HAD-like_hydrolase_phosphatase"/>
</dbReference>
<sequence>MNLVLDFDGTITTRDTVYQLASAAIAAQKRATGADLQPQWDAILRGYHDDLAAFDRRYRPAEADRTDVEEELRYLAQLSVVEAASIERVEAAGIFAGLAQADLFGMGAGLAADGTVALRAGLRELLGLAGRQGWRASVLSVNWSGAFIRGVLHGHGIECGGVAVVANELDEQGRVLGPEILLGGKEKQEGEGEGEGEDRRRRRLMTAADKGECLARMTGGSASATLYVGDSPTDLACLLHGRGVAIAEDAGSALMKTLARVGVRVPPVADGDALAAQGKGPGGVDISWARDFRDILQSEPTLACRGTKGPVL</sequence>
<dbReference type="PANTHER" id="PTHR28181">
    <property type="entry name" value="UPF0655 PROTEIN YCR015C"/>
    <property type="match status" value="1"/>
</dbReference>
<dbReference type="PANTHER" id="PTHR28181:SF1">
    <property type="entry name" value="COLD TOLERANCE PROTEIN 1"/>
    <property type="match status" value="1"/>
</dbReference>
<comment type="caution">
    <text evidence="1">The sequence shown here is derived from an EMBL/GenBank/DDBJ whole genome shotgun (WGS) entry which is preliminary data.</text>
</comment>
<reference evidence="1 2" key="1">
    <citation type="submission" date="2015-07" db="EMBL/GenBank/DDBJ databases">
        <title>The genome of the fungus Escovopsis weberi, a specialized disease agent of ant agriculture.</title>
        <authorList>
            <person name="de Man T.J."/>
            <person name="Stajich J.E."/>
            <person name="Kubicek C.P."/>
            <person name="Chenthamara K."/>
            <person name="Atanasova L."/>
            <person name="Druzhinina I.S."/>
            <person name="Birnbaum S."/>
            <person name="Barribeau S.M."/>
            <person name="Teiling C."/>
            <person name="Suen G."/>
            <person name="Currie C."/>
            <person name="Gerardo N.M."/>
        </authorList>
    </citation>
    <scope>NUCLEOTIDE SEQUENCE [LARGE SCALE GENOMIC DNA]</scope>
</reference>
<dbReference type="Pfam" id="PF12710">
    <property type="entry name" value="HAD"/>
    <property type="match status" value="1"/>
</dbReference>
<dbReference type="InterPro" id="IPR023214">
    <property type="entry name" value="HAD_sf"/>
</dbReference>
<evidence type="ECO:0000313" key="2">
    <source>
        <dbReference type="Proteomes" id="UP000053831"/>
    </source>
</evidence>
<dbReference type="Gene3D" id="3.40.50.1000">
    <property type="entry name" value="HAD superfamily/HAD-like"/>
    <property type="match status" value="1"/>
</dbReference>
<organism evidence="1 2">
    <name type="scientific">Escovopsis weberi</name>
    <dbReference type="NCBI Taxonomy" id="150374"/>
    <lineage>
        <taxon>Eukaryota</taxon>
        <taxon>Fungi</taxon>
        <taxon>Dikarya</taxon>
        <taxon>Ascomycota</taxon>
        <taxon>Pezizomycotina</taxon>
        <taxon>Sordariomycetes</taxon>
        <taxon>Hypocreomycetidae</taxon>
        <taxon>Hypocreales</taxon>
        <taxon>Hypocreaceae</taxon>
        <taxon>Escovopsis</taxon>
    </lineage>
</organism>
<keyword evidence="2" id="KW-1185">Reference proteome</keyword>
<protein>
    <submittedName>
        <fullName evidence="1">UPF0655 protein</fullName>
    </submittedName>
</protein>
<dbReference type="EMBL" id="LGSR01000013">
    <property type="protein sequence ID" value="KOS21062.1"/>
    <property type="molecule type" value="Genomic_DNA"/>
</dbReference>
<dbReference type="InterPro" id="IPR036412">
    <property type="entry name" value="HAD-like_sf"/>
</dbReference>
<gene>
    <name evidence="1" type="ORF">ESCO_004347</name>
</gene>
<accession>A0A0M9VVK0</accession>
<dbReference type="AlphaFoldDB" id="A0A0M9VVK0"/>
<proteinExistence type="predicted"/>
<name>A0A0M9VVK0_ESCWE</name>
<dbReference type="OrthoDB" id="10255128at2759"/>
<dbReference type="Proteomes" id="UP000053831">
    <property type="component" value="Unassembled WGS sequence"/>
</dbReference>
<dbReference type="SUPFAM" id="SSF56784">
    <property type="entry name" value="HAD-like"/>
    <property type="match status" value="1"/>
</dbReference>